<dbReference type="PANTHER" id="PTHR32467">
    <property type="entry name" value="AP2-LIKE ETHYLENE-RESPONSIVE TRANSCRIPTION FACTOR"/>
    <property type="match status" value="1"/>
</dbReference>
<gene>
    <name evidence="1" type="ORF">AMTR_s00029p00146870</name>
</gene>
<reference evidence="2" key="1">
    <citation type="journal article" date="2013" name="Science">
        <title>The Amborella genome and the evolution of flowering plants.</title>
        <authorList>
            <consortium name="Amborella Genome Project"/>
        </authorList>
    </citation>
    <scope>NUCLEOTIDE SEQUENCE [LARGE SCALE GENOMIC DNA]</scope>
</reference>
<dbReference type="EMBL" id="KI392980">
    <property type="protein sequence ID" value="ERN09541.1"/>
    <property type="molecule type" value="Genomic_DNA"/>
</dbReference>
<evidence type="ECO:0000313" key="1">
    <source>
        <dbReference type="EMBL" id="ERN09541.1"/>
    </source>
</evidence>
<dbReference type="Gramene" id="ERN09541">
    <property type="protein sequence ID" value="ERN09541"/>
    <property type="gene ID" value="AMTR_s00029p00146870"/>
</dbReference>
<proteinExistence type="predicted"/>
<dbReference type="Proteomes" id="UP000017836">
    <property type="component" value="Unassembled WGS sequence"/>
</dbReference>
<evidence type="ECO:0000313" key="2">
    <source>
        <dbReference type="Proteomes" id="UP000017836"/>
    </source>
</evidence>
<accession>W1PP86</accession>
<dbReference type="STRING" id="13333.W1PP86"/>
<dbReference type="HOGENOM" id="CLU_2124408_0_0_1"/>
<keyword evidence="2" id="KW-1185">Reference proteome</keyword>
<sequence>MKSIETFGQRTSQYRGVTRHHWTIVGLPSSVGLADTNLSYGTIAVERKAILGRVDKCISVDMIRKKRQRKAYDLAVLMKNMMRQEFVANLRRKSNGFSRWAFVYRRVTRHHQHE</sequence>
<protein>
    <submittedName>
        <fullName evidence="1">Uncharacterized protein</fullName>
    </submittedName>
</protein>
<dbReference type="AlphaFoldDB" id="W1PP86"/>
<dbReference type="PANTHER" id="PTHR32467:SF90">
    <property type="entry name" value="AP2-LIKE ETHYLENE-RESPONSIVE TRANSCRIPTION FACTOR AIL1"/>
    <property type="match status" value="1"/>
</dbReference>
<organism evidence="1 2">
    <name type="scientific">Amborella trichopoda</name>
    <dbReference type="NCBI Taxonomy" id="13333"/>
    <lineage>
        <taxon>Eukaryota</taxon>
        <taxon>Viridiplantae</taxon>
        <taxon>Streptophyta</taxon>
        <taxon>Embryophyta</taxon>
        <taxon>Tracheophyta</taxon>
        <taxon>Spermatophyta</taxon>
        <taxon>Magnoliopsida</taxon>
        <taxon>Amborellales</taxon>
        <taxon>Amborellaceae</taxon>
        <taxon>Amborella</taxon>
    </lineage>
</organism>
<name>W1PP86_AMBTC</name>